<sequence>MAPRWPGAAPPEDAGIDRLRRAARSCEGCDLYRDATQTVFGDGPDDARLLMVGEQPGDTEDREGEPFVGPAGRLLDRALEAAGIDRSQVYVTNAVKHFKFTRAEHGNRRLHKKPSRGETLACRPWLLAELDAVRPDLVVALGATAAQSLQGPEFRVTTQRGRLLDLDIEGAPKPYRFLATVHPSAVIRLSGDEREEALARFTADLRKAADAIARSR</sequence>
<dbReference type="PANTHER" id="PTHR33693:SF9">
    <property type="entry name" value="TYPE-4 URACIL-DNA GLYCOSYLASE"/>
    <property type="match status" value="1"/>
</dbReference>
<evidence type="ECO:0000256" key="6">
    <source>
        <dbReference type="ARBA" id="ARBA00022801"/>
    </source>
</evidence>
<evidence type="ECO:0000313" key="12">
    <source>
        <dbReference type="Proteomes" id="UP000238176"/>
    </source>
</evidence>
<dbReference type="AlphaFoldDB" id="A0A2T0UAH7"/>
<evidence type="ECO:0000256" key="5">
    <source>
        <dbReference type="ARBA" id="ARBA00022763"/>
    </source>
</evidence>
<dbReference type="GO" id="GO:0051539">
    <property type="term" value="F:4 iron, 4 sulfur cluster binding"/>
    <property type="evidence" value="ECO:0007669"/>
    <property type="project" value="UniProtKB-KW"/>
</dbReference>
<accession>A0A2T0UAH7</accession>
<gene>
    <name evidence="11" type="ORF">B0I28_11340</name>
</gene>
<dbReference type="InterPro" id="IPR005122">
    <property type="entry name" value="Uracil-DNA_glycosylase-like"/>
</dbReference>
<dbReference type="InterPro" id="IPR036895">
    <property type="entry name" value="Uracil-DNA_glycosylase-like_sf"/>
</dbReference>
<evidence type="ECO:0000256" key="7">
    <source>
        <dbReference type="ARBA" id="ARBA00023004"/>
    </source>
</evidence>
<dbReference type="SMART" id="SM00986">
    <property type="entry name" value="UDG"/>
    <property type="match status" value="1"/>
</dbReference>
<evidence type="ECO:0000259" key="10">
    <source>
        <dbReference type="SMART" id="SM00986"/>
    </source>
</evidence>
<comment type="caution">
    <text evidence="11">The sequence shown here is derived from an EMBL/GenBank/DDBJ whole genome shotgun (WGS) entry which is preliminary data.</text>
</comment>
<evidence type="ECO:0000256" key="1">
    <source>
        <dbReference type="ARBA" id="ARBA00006521"/>
    </source>
</evidence>
<dbReference type="Pfam" id="PF03167">
    <property type="entry name" value="UDG"/>
    <property type="match status" value="1"/>
</dbReference>
<name>A0A2T0UAH7_9ACTN</name>
<keyword evidence="9" id="KW-0234">DNA repair</keyword>
<dbReference type="SMART" id="SM00987">
    <property type="entry name" value="UreE_C"/>
    <property type="match status" value="1"/>
</dbReference>
<keyword evidence="3" id="KW-0004">4Fe-4S</keyword>
<dbReference type="SUPFAM" id="SSF52141">
    <property type="entry name" value="Uracil-DNA glycosylase-like"/>
    <property type="match status" value="1"/>
</dbReference>
<protein>
    <recommendedName>
        <fullName evidence="2">Type-4 uracil-DNA glycosylase</fullName>
    </recommendedName>
</protein>
<dbReference type="RefSeq" id="WP_106366505.1">
    <property type="nucleotide sequence ID" value="NZ_PVTJ01000013.1"/>
</dbReference>
<proteinExistence type="inferred from homology"/>
<dbReference type="NCBIfam" id="TIGR03914">
    <property type="entry name" value="UDG_fam_dom"/>
    <property type="match status" value="1"/>
</dbReference>
<dbReference type="PANTHER" id="PTHR33693">
    <property type="entry name" value="TYPE-5 URACIL-DNA GLYCOSYLASE"/>
    <property type="match status" value="1"/>
</dbReference>
<organism evidence="11 12">
    <name type="scientific">Glycomyces artemisiae</name>
    <dbReference type="NCBI Taxonomy" id="1076443"/>
    <lineage>
        <taxon>Bacteria</taxon>
        <taxon>Bacillati</taxon>
        <taxon>Actinomycetota</taxon>
        <taxon>Actinomycetes</taxon>
        <taxon>Glycomycetales</taxon>
        <taxon>Glycomycetaceae</taxon>
        <taxon>Glycomyces</taxon>
    </lineage>
</organism>
<keyword evidence="5" id="KW-0227">DNA damage</keyword>
<dbReference type="GO" id="GO:0006281">
    <property type="term" value="P:DNA repair"/>
    <property type="evidence" value="ECO:0007669"/>
    <property type="project" value="UniProtKB-KW"/>
</dbReference>
<evidence type="ECO:0000256" key="3">
    <source>
        <dbReference type="ARBA" id="ARBA00022485"/>
    </source>
</evidence>
<dbReference type="OrthoDB" id="5290748at2"/>
<keyword evidence="12" id="KW-1185">Reference proteome</keyword>
<dbReference type="InterPro" id="IPR005273">
    <property type="entry name" value="Ura-DNA_glyco_family4"/>
</dbReference>
<keyword evidence="4" id="KW-0479">Metal-binding</keyword>
<keyword evidence="8" id="KW-0411">Iron-sulfur</keyword>
<evidence type="ECO:0000256" key="8">
    <source>
        <dbReference type="ARBA" id="ARBA00023014"/>
    </source>
</evidence>
<comment type="similarity">
    <text evidence="1">Belongs to the uracil-DNA glycosylase (UDG) superfamily. Type 4 (UDGa) family.</text>
</comment>
<dbReference type="GO" id="GO:0046872">
    <property type="term" value="F:metal ion binding"/>
    <property type="evidence" value="ECO:0007669"/>
    <property type="project" value="UniProtKB-KW"/>
</dbReference>
<dbReference type="InterPro" id="IPR051536">
    <property type="entry name" value="UDG_Type-4/5"/>
</dbReference>
<evidence type="ECO:0000256" key="9">
    <source>
        <dbReference type="ARBA" id="ARBA00023204"/>
    </source>
</evidence>
<dbReference type="CDD" id="cd10030">
    <property type="entry name" value="UDG-F4_TTUDGA_SPO1dp_like"/>
    <property type="match status" value="1"/>
</dbReference>
<keyword evidence="6" id="KW-0378">Hydrolase</keyword>
<evidence type="ECO:0000256" key="2">
    <source>
        <dbReference type="ARBA" id="ARBA00019403"/>
    </source>
</evidence>
<dbReference type="EMBL" id="PVTJ01000013">
    <property type="protein sequence ID" value="PRY54930.1"/>
    <property type="molecule type" value="Genomic_DNA"/>
</dbReference>
<evidence type="ECO:0000256" key="4">
    <source>
        <dbReference type="ARBA" id="ARBA00022723"/>
    </source>
</evidence>
<dbReference type="Proteomes" id="UP000238176">
    <property type="component" value="Unassembled WGS sequence"/>
</dbReference>
<reference evidence="11 12" key="1">
    <citation type="submission" date="2018-03" db="EMBL/GenBank/DDBJ databases">
        <title>Genomic Encyclopedia of Type Strains, Phase III (KMG-III): the genomes of soil and plant-associated and newly described type strains.</title>
        <authorList>
            <person name="Whitman W."/>
        </authorList>
    </citation>
    <scope>NUCLEOTIDE SEQUENCE [LARGE SCALE GENOMIC DNA]</scope>
    <source>
        <strain evidence="11 12">CGMCC 4.7067</strain>
    </source>
</reference>
<evidence type="ECO:0000313" key="11">
    <source>
        <dbReference type="EMBL" id="PRY54930.1"/>
    </source>
</evidence>
<keyword evidence="7" id="KW-0408">Iron</keyword>
<dbReference type="NCBIfam" id="TIGR00758">
    <property type="entry name" value="UDG_fam4"/>
    <property type="match status" value="1"/>
</dbReference>
<dbReference type="Gene3D" id="3.40.470.10">
    <property type="entry name" value="Uracil-DNA glycosylase-like domain"/>
    <property type="match status" value="1"/>
</dbReference>
<dbReference type="GO" id="GO:0097506">
    <property type="term" value="F:deaminated base DNA N-glycosylase activity"/>
    <property type="evidence" value="ECO:0007669"/>
    <property type="project" value="UniProtKB-ARBA"/>
</dbReference>
<feature type="domain" description="Uracil-DNA glycosylase-like" evidence="10">
    <location>
        <begin position="40"/>
        <end position="206"/>
    </location>
</feature>